<comment type="caution">
    <text evidence="2">The sequence shown here is derived from an EMBL/GenBank/DDBJ whole genome shotgun (WGS) entry which is preliminary data.</text>
</comment>
<evidence type="ECO:0000313" key="3">
    <source>
        <dbReference type="Proteomes" id="UP000288168"/>
    </source>
</evidence>
<keyword evidence="1" id="KW-0472">Membrane</keyword>
<keyword evidence="1" id="KW-0812">Transmembrane</keyword>
<keyword evidence="3" id="KW-1185">Reference proteome</keyword>
<dbReference type="OrthoDB" id="5055311at2759"/>
<dbReference type="STRING" id="1325734.A0A428R8R9"/>
<keyword evidence="1" id="KW-1133">Transmembrane helix</keyword>
<sequence>MGTLMQDEYVAGMWRGDLELGMLWCIDGFQGASTPTTYRAPTWSWMASVGRVWPAEPMMDGLSFIKVEKVHLDYVTEDTWGMLRGGWLHLRGHLKKLSLIDPDDWKMVVNGVQVEARTERDVNMHIFFDTPDNETDKESEPNLYCMIGKIVTDLYEGMVFVLVLELVNGETGTFKRIGIARGVPKDPELTFLADRAFYKSCDCSAHNNDPASENTLEPMRRDFMSRKVTSRNIQCLAVTLSSFLLLAQLVEGYWISRLFISVTTNRFTEWSEATSHFEPPVLHYMFNLPAILFLFATWTGIFSIGAVILDVQWRYTKELLKLNIKDLNKGHCTFAAETGNEKNGIEVDLECGLVLAGIEVPGNLFGTTYR</sequence>
<dbReference type="Proteomes" id="UP000288168">
    <property type="component" value="Unassembled WGS sequence"/>
</dbReference>
<name>A0A428R8R9_9HYPO</name>
<dbReference type="AlphaFoldDB" id="A0A428R8R9"/>
<dbReference type="PANTHER" id="PTHR33112:SF16">
    <property type="entry name" value="HETEROKARYON INCOMPATIBILITY DOMAIN-CONTAINING PROTEIN"/>
    <property type="match status" value="1"/>
</dbReference>
<organism evidence="2 3">
    <name type="scientific">Fusarium duplospermum</name>
    <dbReference type="NCBI Taxonomy" id="1325734"/>
    <lineage>
        <taxon>Eukaryota</taxon>
        <taxon>Fungi</taxon>
        <taxon>Dikarya</taxon>
        <taxon>Ascomycota</taxon>
        <taxon>Pezizomycotina</taxon>
        <taxon>Sordariomycetes</taxon>
        <taxon>Hypocreomycetidae</taxon>
        <taxon>Hypocreales</taxon>
        <taxon>Nectriaceae</taxon>
        <taxon>Fusarium</taxon>
        <taxon>Fusarium solani species complex</taxon>
    </lineage>
</organism>
<dbReference type="EMBL" id="NKCI01000001">
    <property type="protein sequence ID" value="RSL73912.1"/>
    <property type="molecule type" value="Genomic_DNA"/>
</dbReference>
<evidence type="ECO:0000256" key="1">
    <source>
        <dbReference type="SAM" id="Phobius"/>
    </source>
</evidence>
<protein>
    <submittedName>
        <fullName evidence="2">Uncharacterized protein</fullName>
    </submittedName>
</protein>
<gene>
    <name evidence="2" type="ORF">CEP54_000123</name>
</gene>
<feature type="transmembrane region" description="Helical" evidence="1">
    <location>
        <begin position="290"/>
        <end position="311"/>
    </location>
</feature>
<evidence type="ECO:0000313" key="2">
    <source>
        <dbReference type="EMBL" id="RSL73912.1"/>
    </source>
</evidence>
<proteinExistence type="predicted"/>
<reference evidence="2 3" key="1">
    <citation type="submission" date="2017-06" db="EMBL/GenBank/DDBJ databases">
        <title>Comparative genomic analysis of Ambrosia Fusariam Clade fungi.</title>
        <authorList>
            <person name="Stajich J.E."/>
            <person name="Carrillo J."/>
            <person name="Kijimoto T."/>
            <person name="Eskalen A."/>
            <person name="O'Donnell K."/>
            <person name="Kasson M."/>
        </authorList>
    </citation>
    <scope>NUCLEOTIDE SEQUENCE [LARGE SCALE GENOMIC DNA]</scope>
    <source>
        <strain evidence="2 3">NRRL62584</strain>
    </source>
</reference>
<accession>A0A428R8R9</accession>
<feature type="transmembrane region" description="Helical" evidence="1">
    <location>
        <begin position="233"/>
        <end position="255"/>
    </location>
</feature>
<dbReference type="PANTHER" id="PTHR33112">
    <property type="entry name" value="DOMAIN PROTEIN, PUTATIVE-RELATED"/>
    <property type="match status" value="1"/>
</dbReference>